<comment type="caution">
    <text evidence="2">The sequence shown here is derived from an EMBL/GenBank/DDBJ whole genome shotgun (WGS) entry which is preliminary data.</text>
</comment>
<dbReference type="InterPro" id="IPR025935">
    <property type="entry name" value="AbiH"/>
</dbReference>
<dbReference type="Proteomes" id="UP001212981">
    <property type="component" value="Unassembled WGS sequence"/>
</dbReference>
<name>A0A3E3DUG1_9FIRM</name>
<reference evidence="1" key="2">
    <citation type="submission" date="2023-01" db="EMBL/GenBank/DDBJ databases">
        <title>Human gut microbiome strain richness.</title>
        <authorList>
            <person name="Chen-Liaw A."/>
        </authorList>
    </citation>
    <scope>NUCLEOTIDE SEQUENCE</scope>
    <source>
        <strain evidence="1">D8_m1001271B151109d0_201107</strain>
    </source>
</reference>
<protein>
    <submittedName>
        <fullName evidence="1">AbiH family protein</fullName>
    </submittedName>
</protein>
<evidence type="ECO:0000313" key="3">
    <source>
        <dbReference type="Proteomes" id="UP000260721"/>
    </source>
</evidence>
<sequence>MKIKKVVIIGNGFDLAHDLPTSYKEFALTYKNHDILKKFERLSKEIGSAEKPSTWYSFEEEIERISNVQFSRTIMDAQSREDYAKRTQEMENCNRLFFQLSDLLMEYLDNVYSNHKISILNNVKQEFLTGGMYTISFNYTDTVKLYTKRYEYIHGNIKDDSSIVLGFFE</sequence>
<dbReference type="RefSeq" id="WP_117447244.1">
    <property type="nucleotide sequence ID" value="NZ_JAQLXO010000007.1"/>
</dbReference>
<evidence type="ECO:0000313" key="1">
    <source>
        <dbReference type="EMBL" id="MDB7982303.1"/>
    </source>
</evidence>
<proteinExistence type="predicted"/>
<accession>A0A3E3DUG1</accession>
<dbReference type="Proteomes" id="UP000260721">
    <property type="component" value="Unassembled WGS sequence"/>
</dbReference>
<evidence type="ECO:0000313" key="2">
    <source>
        <dbReference type="EMBL" id="RGD72882.1"/>
    </source>
</evidence>
<organism evidence="2 3">
    <name type="scientific">Faecalicoccus pleomorphus</name>
    <dbReference type="NCBI Taxonomy" id="1323"/>
    <lineage>
        <taxon>Bacteria</taxon>
        <taxon>Bacillati</taxon>
        <taxon>Bacillota</taxon>
        <taxon>Erysipelotrichia</taxon>
        <taxon>Erysipelotrichales</taxon>
        <taxon>Erysipelotrichaceae</taxon>
        <taxon>Faecalicoccus</taxon>
    </lineage>
</organism>
<dbReference type="EMBL" id="JAQLXO010000007">
    <property type="protein sequence ID" value="MDB7982303.1"/>
    <property type="molecule type" value="Genomic_DNA"/>
</dbReference>
<dbReference type="Pfam" id="PF14253">
    <property type="entry name" value="AbiH"/>
    <property type="match status" value="1"/>
</dbReference>
<dbReference type="AlphaFoldDB" id="A0A3E3DUG1"/>
<gene>
    <name evidence="2" type="ORF">DXC78_12035</name>
    <name evidence="1" type="ORF">PND82_05670</name>
</gene>
<dbReference type="EMBL" id="QUSK01000037">
    <property type="protein sequence ID" value="RGD72882.1"/>
    <property type="molecule type" value="Genomic_DNA"/>
</dbReference>
<reference evidence="2 3" key="1">
    <citation type="submission" date="2018-08" db="EMBL/GenBank/DDBJ databases">
        <title>A genome reference for cultivated species of the human gut microbiota.</title>
        <authorList>
            <person name="Zou Y."/>
            <person name="Xue W."/>
            <person name="Luo G."/>
        </authorList>
    </citation>
    <scope>NUCLEOTIDE SEQUENCE [LARGE SCALE GENOMIC DNA]</scope>
    <source>
        <strain evidence="2 3">TF08-11</strain>
    </source>
</reference>